<reference evidence="4" key="1">
    <citation type="submission" date="2016-10" db="EMBL/GenBank/DDBJ databases">
        <authorList>
            <person name="Varghese N."/>
            <person name="Submissions S."/>
        </authorList>
    </citation>
    <scope>NUCLEOTIDE SEQUENCE [LARGE SCALE GENOMIC DNA]</scope>
    <source>
        <strain evidence="4">CGMCC 1.6963</strain>
    </source>
</reference>
<sequence length="110" mass="11248">MRVSWVRRRVSAVVVGVLVAAGLVATADAAAADATGPVLTSVSAMPSSATTGDVVKVHYSATSSVPLASVRVVYNFGGTAFPFLTEPGAEPALDGTVDAYRSPQVRGTRR</sequence>
<feature type="region of interest" description="Disordered" evidence="1">
    <location>
        <begin position="88"/>
        <end position="110"/>
    </location>
</feature>
<accession>A0A1H9TSB9</accession>
<proteinExistence type="predicted"/>
<feature type="chain" id="PRO_5039032455" evidence="2">
    <location>
        <begin position="30"/>
        <end position="110"/>
    </location>
</feature>
<organism evidence="3 4">
    <name type="scientific">Pedococcus cremeus</name>
    <dbReference type="NCBI Taxonomy" id="587636"/>
    <lineage>
        <taxon>Bacteria</taxon>
        <taxon>Bacillati</taxon>
        <taxon>Actinomycetota</taxon>
        <taxon>Actinomycetes</taxon>
        <taxon>Micrococcales</taxon>
        <taxon>Intrasporangiaceae</taxon>
        <taxon>Pedococcus</taxon>
    </lineage>
</organism>
<dbReference type="EMBL" id="FOHB01000002">
    <property type="protein sequence ID" value="SER99969.1"/>
    <property type="molecule type" value="Genomic_DNA"/>
</dbReference>
<evidence type="ECO:0000313" key="4">
    <source>
        <dbReference type="Proteomes" id="UP000199019"/>
    </source>
</evidence>
<gene>
    <name evidence="3" type="ORF">SAMN05216199_1734</name>
</gene>
<evidence type="ECO:0000313" key="3">
    <source>
        <dbReference type="EMBL" id="SER99969.1"/>
    </source>
</evidence>
<dbReference type="STRING" id="587636.SAMN05216199_1734"/>
<feature type="signal peptide" evidence="2">
    <location>
        <begin position="1"/>
        <end position="29"/>
    </location>
</feature>
<evidence type="ECO:0000256" key="1">
    <source>
        <dbReference type="SAM" id="MobiDB-lite"/>
    </source>
</evidence>
<keyword evidence="4" id="KW-1185">Reference proteome</keyword>
<protein>
    <submittedName>
        <fullName evidence="3">Uncharacterized protein</fullName>
    </submittedName>
</protein>
<dbReference type="AlphaFoldDB" id="A0A1H9TSB9"/>
<keyword evidence="2" id="KW-0732">Signal</keyword>
<dbReference type="Proteomes" id="UP000199019">
    <property type="component" value="Unassembled WGS sequence"/>
</dbReference>
<name>A0A1H9TSB9_9MICO</name>
<evidence type="ECO:0000256" key="2">
    <source>
        <dbReference type="SAM" id="SignalP"/>
    </source>
</evidence>